<evidence type="ECO:0000313" key="2">
    <source>
        <dbReference type="Proteomes" id="UP000235584"/>
    </source>
</evidence>
<dbReference type="EMBL" id="CP025704">
    <property type="protein sequence ID" value="AUN99526.1"/>
    <property type="molecule type" value="Genomic_DNA"/>
</dbReference>
<proteinExistence type="predicted"/>
<name>A0A2K9NVJ2_BACTC</name>
<dbReference type="KEGG" id="bsto:C0V70_15725"/>
<dbReference type="AlphaFoldDB" id="A0A2K9NVJ2"/>
<organism evidence="1 2">
    <name type="scientific">Bacteriovorax stolpii</name>
    <name type="common">Bdellovibrio stolpii</name>
    <dbReference type="NCBI Taxonomy" id="960"/>
    <lineage>
        <taxon>Bacteria</taxon>
        <taxon>Pseudomonadati</taxon>
        <taxon>Bdellovibrionota</taxon>
        <taxon>Bacteriovoracia</taxon>
        <taxon>Bacteriovoracales</taxon>
        <taxon>Bacteriovoracaceae</taxon>
        <taxon>Bacteriovorax</taxon>
    </lineage>
</organism>
<keyword evidence="2" id="KW-1185">Reference proteome</keyword>
<sequence>MKTFLAIFTCAENSEAHEAWKKLSKEEQKRRLDQGPALLAEWSAKYQTQVLYDGGHLGEVTKQVDNKGIRDIPSQMGTFLVVQANSHEEAAKMFVGHPHFAVFPGNGVEIIEQTGIPRV</sequence>
<protein>
    <submittedName>
        <fullName evidence="1">Uncharacterized protein</fullName>
    </submittedName>
</protein>
<gene>
    <name evidence="1" type="ORF">C0V70_15725</name>
</gene>
<evidence type="ECO:0000313" key="1">
    <source>
        <dbReference type="EMBL" id="AUN99526.1"/>
    </source>
</evidence>
<dbReference type="OrthoDB" id="5294869at2"/>
<accession>A0A2K9NVJ2</accession>
<dbReference type="RefSeq" id="WP_102244817.1">
    <property type="nucleotide sequence ID" value="NZ_CP025704.1"/>
</dbReference>
<reference evidence="1 2" key="1">
    <citation type="submission" date="2018-01" db="EMBL/GenBank/DDBJ databases">
        <title>Complete genome sequence of Bacteriovorax stolpii DSM12778.</title>
        <authorList>
            <person name="Tang B."/>
            <person name="Chang J."/>
        </authorList>
    </citation>
    <scope>NUCLEOTIDE SEQUENCE [LARGE SCALE GENOMIC DNA]</scope>
    <source>
        <strain evidence="1 2">DSM 12778</strain>
    </source>
</reference>
<dbReference type="Proteomes" id="UP000235584">
    <property type="component" value="Chromosome"/>
</dbReference>